<comment type="similarity">
    <text evidence="1">Belongs to the SNF7 family.</text>
</comment>
<name>A0ABM0JGK3_APLCA</name>
<evidence type="ECO:0000256" key="2">
    <source>
        <dbReference type="SAM" id="MobiDB-lite"/>
    </source>
</evidence>
<evidence type="ECO:0000313" key="4">
    <source>
        <dbReference type="RefSeq" id="XP_005093210.1"/>
    </source>
</evidence>
<dbReference type="RefSeq" id="XP_005093210.1">
    <property type="nucleotide sequence ID" value="XM_005093153.3"/>
</dbReference>
<dbReference type="PANTHER" id="PTHR10476">
    <property type="entry name" value="CHARGED MULTIVESICULAR BODY PROTEIN"/>
    <property type="match status" value="1"/>
</dbReference>
<evidence type="ECO:0000256" key="1">
    <source>
        <dbReference type="ARBA" id="ARBA00006190"/>
    </source>
</evidence>
<feature type="compositionally biased region" description="Basic and acidic residues" evidence="2">
    <location>
        <begin position="222"/>
        <end position="232"/>
    </location>
</feature>
<gene>
    <name evidence="4" type="primary">LOC101854699</name>
</gene>
<accession>A0ABM0JGK3</accession>
<reference evidence="4" key="1">
    <citation type="submission" date="2025-08" db="UniProtKB">
        <authorList>
            <consortium name="RefSeq"/>
        </authorList>
    </citation>
    <scope>IDENTIFICATION</scope>
</reference>
<feature type="compositionally biased region" description="Acidic residues" evidence="2">
    <location>
        <begin position="211"/>
        <end position="221"/>
    </location>
</feature>
<dbReference type="Pfam" id="PF03357">
    <property type="entry name" value="Snf7"/>
    <property type="match status" value="1"/>
</dbReference>
<protein>
    <submittedName>
        <fullName evidence="4">Charged multivesicular body protein 3</fullName>
    </submittedName>
</protein>
<keyword evidence="3" id="KW-1185">Reference proteome</keyword>
<proteinExistence type="inferred from homology"/>
<feature type="region of interest" description="Disordered" evidence="2">
    <location>
        <begin position="177"/>
        <end position="232"/>
    </location>
</feature>
<feature type="compositionally biased region" description="Low complexity" evidence="2">
    <location>
        <begin position="195"/>
        <end position="210"/>
    </location>
</feature>
<sequence length="232" mass="25842">MGLFGKTQQASPKEMVNEWTHKLRKEGNNIERQIRGIQREEEKTKRLLKESAKKGEKDACRILAKEIIKADKQVNKLYASKAHLNSVQMGMKHQLATLRIAGALAKSTEVMQSMQQLIKLPEIQATMRDMSKEMMKAGIIEEMLEDTMETLDDDELDEEADEEVDKVLFDLTAGELGKAPEAVDESLPATEPEGAKAGPSRSRGAAAAVALEDDVDDEDMDDMKARLEALRS</sequence>
<evidence type="ECO:0000313" key="3">
    <source>
        <dbReference type="Proteomes" id="UP000694888"/>
    </source>
</evidence>
<organism evidence="3 4">
    <name type="scientific">Aplysia californica</name>
    <name type="common">California sea hare</name>
    <dbReference type="NCBI Taxonomy" id="6500"/>
    <lineage>
        <taxon>Eukaryota</taxon>
        <taxon>Metazoa</taxon>
        <taxon>Spiralia</taxon>
        <taxon>Lophotrochozoa</taxon>
        <taxon>Mollusca</taxon>
        <taxon>Gastropoda</taxon>
        <taxon>Heterobranchia</taxon>
        <taxon>Euthyneura</taxon>
        <taxon>Tectipleura</taxon>
        <taxon>Aplysiida</taxon>
        <taxon>Aplysioidea</taxon>
        <taxon>Aplysiidae</taxon>
        <taxon>Aplysia</taxon>
    </lineage>
</organism>
<dbReference type="Gene3D" id="6.10.140.1230">
    <property type="match status" value="1"/>
</dbReference>
<dbReference type="Proteomes" id="UP000694888">
    <property type="component" value="Unplaced"/>
</dbReference>
<dbReference type="InterPro" id="IPR005024">
    <property type="entry name" value="Snf7_fam"/>
</dbReference>
<dbReference type="GeneID" id="101854699"/>